<dbReference type="PATRIC" id="fig|1125718.3.peg.1818"/>
<dbReference type="RefSeq" id="WP_008732134.1">
    <property type="nucleotide sequence ID" value="NZ_AKFT01000148.1"/>
</dbReference>
<dbReference type="GO" id="GO:0005615">
    <property type="term" value="C:extracellular space"/>
    <property type="evidence" value="ECO:0007669"/>
    <property type="project" value="InterPro"/>
</dbReference>
<dbReference type="Gene3D" id="6.20.40.10">
    <property type="match status" value="1"/>
</dbReference>
<sequence>KRWYASDIGRVPNDDAKTALNAWAALHTGGLIKESGIDVTPDTRLVVQNALLFAARWAKHFNAAATAERQPFTRADGSTSHADLMSRTGHFTFVTGPGWRALRLPYVEGSGGSNKTTAGSSTLAMDIILPDDIGSPTDLPPTTWSEATQLLTAQAHQTAGNATVHLRLPRLNLSSKPTDLTDMIKSLGVRLGSQDHIAPDLLVDQVVQQVRLIVAEEGTVAAALTEITVRFGAPPRLEKPVDFTVDHPYVLRIVDLTTGIALIEAAILDPAAGPQLPPPAPAE</sequence>
<dbReference type="SMART" id="SM00093">
    <property type="entry name" value="SERPIN"/>
    <property type="match status" value="1"/>
</dbReference>
<dbReference type="InterPro" id="IPR036186">
    <property type="entry name" value="Serpin_sf"/>
</dbReference>
<comment type="caution">
    <text evidence="3">The sequence shown here is derived from an EMBL/GenBank/DDBJ whole genome shotgun (WGS) entry which is preliminary data.</text>
</comment>
<protein>
    <submittedName>
        <fullName evidence="3">Serpin</fullName>
    </submittedName>
</protein>
<dbReference type="InterPro" id="IPR042185">
    <property type="entry name" value="Serpin_sf_2"/>
</dbReference>
<evidence type="ECO:0000256" key="1">
    <source>
        <dbReference type="RuleBase" id="RU000411"/>
    </source>
</evidence>
<reference evidence="3 4" key="1">
    <citation type="submission" date="2012-05" db="EMBL/GenBank/DDBJ databases">
        <authorList>
            <person name="Harkins D.M."/>
            <person name="Madupu R."/>
            <person name="Durkin A.S."/>
            <person name="Torralba M."/>
            <person name="Methe B."/>
            <person name="Sutton G.G."/>
            <person name="Nelson K.E."/>
        </authorList>
    </citation>
    <scope>NUCLEOTIDE SEQUENCE [LARGE SCALE GENOMIC DNA]</scope>
    <source>
        <strain evidence="3 4">F0489</strain>
    </source>
</reference>
<comment type="similarity">
    <text evidence="1">Belongs to the serpin family.</text>
</comment>
<accession>J0NC77</accession>
<dbReference type="eggNOG" id="COG4826">
    <property type="taxonomic scope" value="Bacteria"/>
</dbReference>
<feature type="non-terminal residue" evidence="3">
    <location>
        <position position="1"/>
    </location>
</feature>
<dbReference type="GO" id="GO:0004867">
    <property type="term" value="F:serine-type endopeptidase inhibitor activity"/>
    <property type="evidence" value="ECO:0007669"/>
    <property type="project" value="InterPro"/>
</dbReference>
<name>J0NC77_9ACTO</name>
<proteinExistence type="inferred from homology"/>
<dbReference type="InterPro" id="IPR023796">
    <property type="entry name" value="Serpin_dom"/>
</dbReference>
<feature type="domain" description="Serpin" evidence="2">
    <location>
        <begin position="1"/>
        <end position="270"/>
    </location>
</feature>
<evidence type="ECO:0000313" key="4">
    <source>
        <dbReference type="Proteomes" id="UP000002941"/>
    </source>
</evidence>
<evidence type="ECO:0000259" key="2">
    <source>
        <dbReference type="SMART" id="SM00093"/>
    </source>
</evidence>
<gene>
    <name evidence="3" type="ORF">HMPREF1318_1451</name>
</gene>
<dbReference type="Proteomes" id="UP000002941">
    <property type="component" value="Unassembled WGS sequence"/>
</dbReference>
<dbReference type="PANTHER" id="PTHR11461:SF211">
    <property type="entry name" value="GH10112P-RELATED"/>
    <property type="match status" value="1"/>
</dbReference>
<organism evidence="3 4">
    <name type="scientific">Actinomyces massiliensis F0489</name>
    <dbReference type="NCBI Taxonomy" id="1125718"/>
    <lineage>
        <taxon>Bacteria</taxon>
        <taxon>Bacillati</taxon>
        <taxon>Actinomycetota</taxon>
        <taxon>Actinomycetes</taxon>
        <taxon>Actinomycetales</taxon>
        <taxon>Actinomycetaceae</taxon>
        <taxon>Actinomyces</taxon>
    </lineage>
</organism>
<evidence type="ECO:0000313" key="3">
    <source>
        <dbReference type="EMBL" id="EJF42247.1"/>
    </source>
</evidence>
<dbReference type="Pfam" id="PF00079">
    <property type="entry name" value="Serpin"/>
    <property type="match status" value="1"/>
</dbReference>
<dbReference type="OrthoDB" id="9764871at2"/>
<dbReference type="InterPro" id="IPR000215">
    <property type="entry name" value="Serpin_fam"/>
</dbReference>
<dbReference type="Gene3D" id="2.30.39.10">
    <property type="entry name" value="Alpha-1-antitrypsin, domain 1"/>
    <property type="match status" value="1"/>
</dbReference>
<keyword evidence="4" id="KW-1185">Reference proteome</keyword>
<dbReference type="SUPFAM" id="SSF56574">
    <property type="entry name" value="Serpins"/>
    <property type="match status" value="1"/>
</dbReference>
<dbReference type="EMBL" id="AKFT01000148">
    <property type="protein sequence ID" value="EJF42247.1"/>
    <property type="molecule type" value="Genomic_DNA"/>
</dbReference>
<dbReference type="AlphaFoldDB" id="J0NC77"/>
<dbReference type="PANTHER" id="PTHR11461">
    <property type="entry name" value="SERINE PROTEASE INHIBITOR, SERPIN"/>
    <property type="match status" value="1"/>
</dbReference>